<proteinExistence type="predicted"/>
<sequence>MKNFIYAAAIAFTVCGASESFAQKVNLESGDVAVLSGQKTVNIEYDYSEFGVGKFATEKEYLDKKAAEYNTKEPGKGDAWKKTWVDDRKNRYEPKFEELFNKGLEDKGLTAVHGRPDATYTFVVHTKFVEPGFNVGVMRKNATVDFEIDLVESANKSKKIAEILMAKVPGGQFGGYDFDTGVRIAESYAKAGKSLAAFLDKKLK</sequence>
<dbReference type="AlphaFoldDB" id="A0A4R5DHI6"/>
<dbReference type="RefSeq" id="WP_131961236.1">
    <property type="nucleotide sequence ID" value="NZ_SMFL01000012.1"/>
</dbReference>
<evidence type="ECO:0000313" key="2">
    <source>
        <dbReference type="Proteomes" id="UP000294850"/>
    </source>
</evidence>
<dbReference type="OrthoDB" id="1151160at2"/>
<comment type="caution">
    <text evidence="1">The sequence shown here is derived from an EMBL/GenBank/DDBJ whole genome shotgun (WGS) entry which is preliminary data.</text>
</comment>
<dbReference type="Proteomes" id="UP000294850">
    <property type="component" value="Unassembled WGS sequence"/>
</dbReference>
<dbReference type="EMBL" id="SMFL01000012">
    <property type="protein sequence ID" value="TDE11390.1"/>
    <property type="molecule type" value="Genomic_DNA"/>
</dbReference>
<accession>A0A4R5DHI6</accession>
<protein>
    <submittedName>
        <fullName evidence="1">Uncharacterized protein</fullName>
    </submittedName>
</protein>
<keyword evidence="2" id="KW-1185">Reference proteome</keyword>
<name>A0A4R5DHI6_9BACT</name>
<organism evidence="1 2">
    <name type="scientific">Dyadobacter psychrotolerans</name>
    <dbReference type="NCBI Taxonomy" id="2541721"/>
    <lineage>
        <taxon>Bacteria</taxon>
        <taxon>Pseudomonadati</taxon>
        <taxon>Bacteroidota</taxon>
        <taxon>Cytophagia</taxon>
        <taxon>Cytophagales</taxon>
        <taxon>Spirosomataceae</taxon>
        <taxon>Dyadobacter</taxon>
    </lineage>
</organism>
<gene>
    <name evidence="1" type="ORF">E0F88_26130</name>
</gene>
<reference evidence="1 2" key="1">
    <citation type="submission" date="2019-03" db="EMBL/GenBank/DDBJ databases">
        <title>Dyadobacter AR-3-6 sp. nov., isolated from arctic soil.</title>
        <authorList>
            <person name="Chaudhary D.K."/>
        </authorList>
    </citation>
    <scope>NUCLEOTIDE SEQUENCE [LARGE SCALE GENOMIC DNA]</scope>
    <source>
        <strain evidence="1 2">AR-3-6</strain>
    </source>
</reference>
<evidence type="ECO:0000313" key="1">
    <source>
        <dbReference type="EMBL" id="TDE11390.1"/>
    </source>
</evidence>